<dbReference type="Pfam" id="PF13751">
    <property type="entry name" value="DDE_Tnp_1_6"/>
    <property type="match status" value="1"/>
</dbReference>
<sequence length="101" mass="11785">MLQLPRENHPAGSSAIAFPAGVAACLSSSYSYQWKNTWYLLATEKGDKLYRRRKCDVEPVFDHIKHNREFDRFTLRGLFTTTLEWGLLSIAHNFLKWETHV</sequence>
<dbReference type="EMBL" id="JAHQCR010000017">
    <property type="protein sequence ID" value="MBU9720461.1"/>
    <property type="molecule type" value="Genomic_DNA"/>
</dbReference>
<dbReference type="RefSeq" id="WP_088075818.1">
    <property type="nucleotide sequence ID" value="NZ_JAHQCR010000017.1"/>
</dbReference>
<keyword evidence="3" id="KW-1185">Reference proteome</keyword>
<evidence type="ECO:0000259" key="1">
    <source>
        <dbReference type="Pfam" id="PF13751"/>
    </source>
</evidence>
<evidence type="ECO:0000313" key="2">
    <source>
        <dbReference type="EMBL" id="MBU9720461.1"/>
    </source>
</evidence>
<evidence type="ECO:0000313" key="3">
    <source>
        <dbReference type="Proteomes" id="UP000790580"/>
    </source>
</evidence>
<gene>
    <name evidence="2" type="ORF">KS407_03265</name>
</gene>
<protein>
    <submittedName>
        <fullName evidence="2">Transposase</fullName>
    </submittedName>
</protein>
<organism evidence="2 3">
    <name type="scientific">Evansella alkalicola</name>
    <dbReference type="NCBI Taxonomy" id="745819"/>
    <lineage>
        <taxon>Bacteria</taxon>
        <taxon>Bacillati</taxon>
        <taxon>Bacillota</taxon>
        <taxon>Bacilli</taxon>
        <taxon>Bacillales</taxon>
        <taxon>Bacillaceae</taxon>
        <taxon>Evansella</taxon>
    </lineage>
</organism>
<dbReference type="InterPro" id="IPR025668">
    <property type="entry name" value="Tnp_DDE_dom"/>
</dbReference>
<dbReference type="PROSITE" id="PS51257">
    <property type="entry name" value="PROKAR_LIPOPROTEIN"/>
    <property type="match status" value="1"/>
</dbReference>
<reference evidence="2 3" key="1">
    <citation type="submission" date="2021-06" db="EMBL/GenBank/DDBJ databases">
        <title>Bacillus sp. RD4P76, an endophyte from a halophyte.</title>
        <authorList>
            <person name="Sun J.-Q."/>
        </authorList>
    </citation>
    <scope>NUCLEOTIDE SEQUENCE [LARGE SCALE GENOMIC DNA]</scope>
    <source>
        <strain evidence="2 3">JCM 17098</strain>
    </source>
</reference>
<proteinExistence type="predicted"/>
<name>A0ABS6JPG7_9BACI</name>
<comment type="caution">
    <text evidence="2">The sequence shown here is derived from an EMBL/GenBank/DDBJ whole genome shotgun (WGS) entry which is preliminary data.</text>
</comment>
<feature type="domain" description="Transposase DDE" evidence="1">
    <location>
        <begin position="41"/>
        <end position="96"/>
    </location>
</feature>
<dbReference type="Proteomes" id="UP000790580">
    <property type="component" value="Unassembled WGS sequence"/>
</dbReference>
<accession>A0ABS6JPG7</accession>